<evidence type="ECO:0000259" key="13">
    <source>
        <dbReference type="PROSITE" id="PS52004"/>
    </source>
</evidence>
<feature type="domain" description="Ketosynthase family 3 (KS3)" evidence="13">
    <location>
        <begin position="225"/>
        <end position="649"/>
    </location>
</feature>
<dbReference type="InterPro" id="IPR054514">
    <property type="entry name" value="RhiE-like_linker"/>
</dbReference>
<comment type="pathway">
    <text evidence="4">Antibiotic biosynthesis; bacillaene biosynthesis.</text>
</comment>
<dbReference type="GO" id="GO:0031177">
    <property type="term" value="F:phosphopantetheine binding"/>
    <property type="evidence" value="ECO:0007669"/>
    <property type="project" value="InterPro"/>
</dbReference>
<keyword evidence="6" id="KW-0963">Cytoplasm</keyword>
<dbReference type="Pfam" id="PF00550">
    <property type="entry name" value="PP-binding"/>
    <property type="match status" value="5"/>
</dbReference>
<evidence type="ECO:0000256" key="10">
    <source>
        <dbReference type="ARBA" id="ARBA00022737"/>
    </source>
</evidence>
<dbReference type="FunFam" id="3.40.47.10:FF:000019">
    <property type="entry name" value="Polyketide synthase type I"/>
    <property type="match status" value="1"/>
</dbReference>
<evidence type="ECO:0000256" key="7">
    <source>
        <dbReference type="ARBA" id="ARBA00022553"/>
    </source>
</evidence>
<dbReference type="SUPFAM" id="SSF47336">
    <property type="entry name" value="ACP-like"/>
    <property type="match status" value="5"/>
</dbReference>
<comment type="function">
    <text evidence="2">Involved in some intermediate steps for the synthesis of the antibiotic polyketide bacillaene which is involved in secondary metabolism.</text>
</comment>
<organism evidence="15 16">
    <name type="scientific">Dendrosporobacter quercicolus</name>
    <dbReference type="NCBI Taxonomy" id="146817"/>
    <lineage>
        <taxon>Bacteria</taxon>
        <taxon>Bacillati</taxon>
        <taxon>Bacillota</taxon>
        <taxon>Negativicutes</taxon>
        <taxon>Selenomonadales</taxon>
        <taxon>Sporomusaceae</taxon>
        <taxon>Dendrosporobacter</taxon>
    </lineage>
</organism>
<feature type="domain" description="Carrier" evidence="12">
    <location>
        <begin position="2448"/>
        <end position="2522"/>
    </location>
</feature>
<accession>A0A1G9KMX1</accession>
<dbReference type="SMART" id="SM00826">
    <property type="entry name" value="PKS_DH"/>
    <property type="match status" value="1"/>
</dbReference>
<dbReference type="Pfam" id="PF08659">
    <property type="entry name" value="KR"/>
    <property type="match status" value="1"/>
</dbReference>
<dbReference type="SMART" id="SM00823">
    <property type="entry name" value="PKS_PP"/>
    <property type="match status" value="5"/>
</dbReference>
<dbReference type="FunFam" id="3.30.559.10:FF:000023">
    <property type="entry name" value="Non-ribosomal peptide synthetase"/>
    <property type="match status" value="2"/>
</dbReference>
<evidence type="ECO:0000256" key="5">
    <source>
        <dbReference type="ARBA" id="ARBA00022450"/>
    </source>
</evidence>
<dbReference type="PANTHER" id="PTHR43775:SF37">
    <property type="entry name" value="SI:DKEY-61P9.11"/>
    <property type="match status" value="1"/>
</dbReference>
<protein>
    <submittedName>
        <fullName evidence="15">Acyl transferase domain-containing protein</fullName>
    </submittedName>
</protein>
<dbReference type="GO" id="GO:0004315">
    <property type="term" value="F:3-oxoacyl-[acyl-carrier-protein] synthase activity"/>
    <property type="evidence" value="ECO:0007669"/>
    <property type="project" value="InterPro"/>
</dbReference>
<dbReference type="Pfam" id="PF22336">
    <property type="entry name" value="RhiE-like_linker"/>
    <property type="match status" value="1"/>
</dbReference>
<reference evidence="15 16" key="1">
    <citation type="submission" date="2016-10" db="EMBL/GenBank/DDBJ databases">
        <authorList>
            <person name="de Groot N.N."/>
        </authorList>
    </citation>
    <scope>NUCLEOTIDE SEQUENCE [LARGE SCALE GENOMIC DNA]</scope>
    <source>
        <strain evidence="15 16">DSM 1736</strain>
    </source>
</reference>
<dbReference type="PANTHER" id="PTHR43775">
    <property type="entry name" value="FATTY ACID SYNTHASE"/>
    <property type="match status" value="1"/>
</dbReference>
<evidence type="ECO:0000313" key="15">
    <source>
        <dbReference type="EMBL" id="SDL51052.1"/>
    </source>
</evidence>
<dbReference type="InterPro" id="IPR018201">
    <property type="entry name" value="Ketoacyl_synth_AS"/>
</dbReference>
<evidence type="ECO:0000259" key="14">
    <source>
        <dbReference type="PROSITE" id="PS52019"/>
    </source>
</evidence>
<dbReference type="Gene3D" id="1.10.1240.100">
    <property type="match status" value="2"/>
</dbReference>
<dbReference type="InterPro" id="IPR006162">
    <property type="entry name" value="Ppantetheine_attach_site"/>
</dbReference>
<dbReference type="GO" id="GO:0004312">
    <property type="term" value="F:fatty acid synthase activity"/>
    <property type="evidence" value="ECO:0007669"/>
    <property type="project" value="TreeGrafter"/>
</dbReference>
<dbReference type="OrthoDB" id="1671496at2"/>
<evidence type="ECO:0000256" key="3">
    <source>
        <dbReference type="ARBA" id="ARBA00004496"/>
    </source>
</evidence>
<dbReference type="Proteomes" id="UP000214880">
    <property type="component" value="Unassembled WGS sequence"/>
</dbReference>
<feature type="region of interest" description="N-terminal hotdog fold" evidence="11">
    <location>
        <begin position="840"/>
        <end position="963"/>
    </location>
</feature>
<dbReference type="Pfam" id="PF02801">
    <property type="entry name" value="Ketoacyl-synt_C"/>
    <property type="match status" value="2"/>
</dbReference>
<dbReference type="SUPFAM" id="SSF53901">
    <property type="entry name" value="Thiolase-like"/>
    <property type="match status" value="2"/>
</dbReference>
<dbReference type="GO" id="GO:0071770">
    <property type="term" value="P:DIM/DIP cell wall layer assembly"/>
    <property type="evidence" value="ECO:0007669"/>
    <property type="project" value="TreeGrafter"/>
</dbReference>
<evidence type="ECO:0000259" key="12">
    <source>
        <dbReference type="PROSITE" id="PS50075"/>
    </source>
</evidence>
<dbReference type="Pfam" id="PF21089">
    <property type="entry name" value="PKS_DH_N"/>
    <property type="match status" value="1"/>
</dbReference>
<feature type="domain" description="PKS/mFAS DH" evidence="14">
    <location>
        <begin position="840"/>
        <end position="1127"/>
    </location>
</feature>
<dbReference type="PROSITE" id="PS52019">
    <property type="entry name" value="PKS_MFAS_DH"/>
    <property type="match status" value="1"/>
</dbReference>
<dbReference type="Gene3D" id="3.30.559.30">
    <property type="entry name" value="Nonribosomal peptide synthetase, condensation domain"/>
    <property type="match status" value="2"/>
</dbReference>
<keyword evidence="8" id="KW-0436">Ligase</keyword>
<dbReference type="Pfam" id="PF22621">
    <property type="entry name" value="CurL-like_PKS_C"/>
    <property type="match status" value="1"/>
</dbReference>
<comment type="subcellular location">
    <subcellularLocation>
        <location evidence="3">Cytoplasm</location>
    </subcellularLocation>
</comment>
<dbReference type="InterPro" id="IPR001242">
    <property type="entry name" value="Condensation_dom"/>
</dbReference>
<proteinExistence type="predicted"/>
<dbReference type="InterPro" id="IPR020841">
    <property type="entry name" value="PKS_Beta-ketoAc_synthase_dom"/>
</dbReference>
<dbReference type="GO" id="GO:0005886">
    <property type="term" value="C:plasma membrane"/>
    <property type="evidence" value="ECO:0007669"/>
    <property type="project" value="TreeGrafter"/>
</dbReference>
<dbReference type="InterPro" id="IPR014030">
    <property type="entry name" value="Ketoacyl_synth_N"/>
</dbReference>
<dbReference type="InterPro" id="IPR023213">
    <property type="entry name" value="CAT-like_dom_sf"/>
</dbReference>
<dbReference type="InterPro" id="IPR020806">
    <property type="entry name" value="PKS_PP-bd"/>
</dbReference>
<dbReference type="PROSITE" id="PS50075">
    <property type="entry name" value="CARRIER"/>
    <property type="match status" value="5"/>
</dbReference>
<dbReference type="GO" id="GO:0005737">
    <property type="term" value="C:cytoplasm"/>
    <property type="evidence" value="ECO:0007669"/>
    <property type="project" value="UniProtKB-SubCell"/>
</dbReference>
<dbReference type="InterPro" id="IPR057737">
    <property type="entry name" value="Condensation_MtbB-like"/>
</dbReference>
<dbReference type="Gene3D" id="1.10.1200.10">
    <property type="entry name" value="ACP-like"/>
    <property type="match status" value="5"/>
</dbReference>
<feature type="domain" description="Carrier" evidence="12">
    <location>
        <begin position="1577"/>
        <end position="1658"/>
    </location>
</feature>
<dbReference type="SMART" id="SM00822">
    <property type="entry name" value="PKS_KR"/>
    <property type="match status" value="1"/>
</dbReference>
<keyword evidence="16" id="KW-1185">Reference proteome</keyword>
<keyword evidence="5" id="KW-0596">Phosphopantetheine</keyword>
<dbReference type="InterPro" id="IPR014031">
    <property type="entry name" value="Ketoacyl_synth_C"/>
</dbReference>
<dbReference type="InterPro" id="IPR049551">
    <property type="entry name" value="PKS_DH_C"/>
</dbReference>
<comment type="cofactor">
    <cofactor evidence="1">
        <name>pantetheine 4'-phosphate</name>
        <dbReference type="ChEBI" id="CHEBI:47942"/>
    </cofactor>
</comment>
<evidence type="ECO:0000256" key="6">
    <source>
        <dbReference type="ARBA" id="ARBA00022490"/>
    </source>
</evidence>
<dbReference type="SUPFAM" id="SSF52777">
    <property type="entry name" value="CoA-dependent acyltransferases"/>
    <property type="match status" value="4"/>
</dbReference>
<gene>
    <name evidence="15" type="ORF">SAMN04488502_10187</name>
</gene>
<evidence type="ECO:0000256" key="11">
    <source>
        <dbReference type="PROSITE-ProRule" id="PRU01363"/>
    </source>
</evidence>
<dbReference type="InterPro" id="IPR013968">
    <property type="entry name" value="PKS_KR"/>
</dbReference>
<dbReference type="EMBL" id="FNHB01000001">
    <property type="protein sequence ID" value="SDL51052.1"/>
    <property type="molecule type" value="Genomic_DNA"/>
</dbReference>
<evidence type="ECO:0000256" key="4">
    <source>
        <dbReference type="ARBA" id="ARBA00004789"/>
    </source>
</evidence>
<dbReference type="Gene3D" id="3.40.50.720">
    <property type="entry name" value="NAD(P)-binding Rossmann-like Domain"/>
    <property type="match status" value="1"/>
</dbReference>
<dbReference type="CDD" id="cd08953">
    <property type="entry name" value="KR_2_SDR_x"/>
    <property type="match status" value="1"/>
</dbReference>
<dbReference type="SUPFAM" id="SSF51735">
    <property type="entry name" value="NAD(P)-binding Rossmann-fold domains"/>
    <property type="match status" value="1"/>
</dbReference>
<dbReference type="CDD" id="cd00833">
    <property type="entry name" value="PKS"/>
    <property type="match status" value="2"/>
</dbReference>
<dbReference type="STRING" id="146817.SAMN04488502_10187"/>
<dbReference type="InterPro" id="IPR050091">
    <property type="entry name" value="PKS_NRPS_Biosynth_Enz"/>
</dbReference>
<dbReference type="GO" id="GO:0006633">
    <property type="term" value="P:fatty acid biosynthetic process"/>
    <property type="evidence" value="ECO:0007669"/>
    <property type="project" value="InterPro"/>
</dbReference>
<evidence type="ECO:0000313" key="16">
    <source>
        <dbReference type="Proteomes" id="UP000214880"/>
    </source>
</evidence>
<keyword evidence="10" id="KW-0677">Repeat</keyword>
<dbReference type="InterPro" id="IPR036291">
    <property type="entry name" value="NAD(P)-bd_dom_sf"/>
</dbReference>
<dbReference type="UniPathway" id="UPA01003"/>
<dbReference type="SMART" id="SM00825">
    <property type="entry name" value="PKS_KS"/>
    <property type="match status" value="2"/>
</dbReference>
<keyword evidence="9 15" id="KW-0808">Transferase</keyword>
<dbReference type="InterPro" id="IPR016039">
    <property type="entry name" value="Thiolase-like"/>
</dbReference>
<keyword evidence="7" id="KW-0597">Phosphoprotein</keyword>
<dbReference type="InterPro" id="IPR020807">
    <property type="entry name" value="PKS_DH"/>
</dbReference>
<dbReference type="Gene3D" id="3.40.47.10">
    <property type="match status" value="2"/>
</dbReference>
<feature type="region of interest" description="C-terminal hotdog fold" evidence="11">
    <location>
        <begin position="978"/>
        <end position="1127"/>
    </location>
</feature>
<dbReference type="InterPro" id="IPR057326">
    <property type="entry name" value="KR_dom"/>
</dbReference>
<feature type="active site" description="Proton acceptor; for dehydratase activity" evidence="11">
    <location>
        <position position="869"/>
    </location>
</feature>
<dbReference type="InterPro" id="IPR049900">
    <property type="entry name" value="PKS_mFAS_DH"/>
</dbReference>
<dbReference type="Pfam" id="PF14765">
    <property type="entry name" value="PS-DH"/>
    <property type="match status" value="1"/>
</dbReference>
<feature type="domain" description="Ketosynthase family 3 (KS3)" evidence="13">
    <location>
        <begin position="1813"/>
        <end position="2249"/>
    </location>
</feature>
<feature type="domain" description="Carrier" evidence="12">
    <location>
        <begin position="11"/>
        <end position="85"/>
    </location>
</feature>
<dbReference type="Gene3D" id="3.10.129.110">
    <property type="entry name" value="Polyketide synthase dehydratase"/>
    <property type="match status" value="1"/>
</dbReference>
<dbReference type="Pfam" id="PF00668">
    <property type="entry name" value="Condensation"/>
    <property type="match status" value="2"/>
</dbReference>
<dbReference type="SMART" id="SM01294">
    <property type="entry name" value="PKS_PP_betabranch"/>
    <property type="match status" value="3"/>
</dbReference>
<dbReference type="InterPro" id="IPR009081">
    <property type="entry name" value="PP-bd_ACP"/>
</dbReference>
<feature type="domain" description="Carrier" evidence="12">
    <location>
        <begin position="104"/>
        <end position="179"/>
    </location>
</feature>
<sequence length="3493" mass="394394">MMNANLHVYQKNIENKVKKVLAGIVNNTSYPLNFDKSFSELGINSVLAVELVEAVNQELEIELGIEVVFDYSNVKDLANHIANQYHIANGANKGKAYKKYSDISSHEVIEQELKKIIADLLRDSTLDLDKSFLDLGINSVLAVELIEAVNQKFEIQLGIEVVFDYSGVKELAQVIISRYGEEWRQKNGKRSAGYNHLLRERSLGIKKAISSEESNNNQAFLVKERDSIAIIGISGKFADSDTIEEFWDHIKSGHSCIAVIDRKGWDEISYFHPDFAQKNRSVSKWGGLLRNIDRFDPAFFDISPREAERMDPQQRLFLTEAFKAFEDGGYSAQQLSGTKVGVFVGGRTSDYKEQTLNQEEINSQTFLGNDMSILAARISYFLNLKGPSLAVDTACSSSLVAIHLACNSLLKGESEIALAGGVFIISSPEFYVMTSKTGMLSPDGQCKTFDNSANGIVVGEGVGAVVLKRLESAIRDGDHIYGVIKGSAINQDGKTKGITSPSMLSQKALIYEAYKNAAVHPETVSYIEAHGTGTKLGDPIEIKALSEAFRMFTAKTQFCAIGSHKPNIGHTIMSAGIAGVFKILMAMKYKMLPPTISVEKINEHINFNESPFFINTRLTEWKSSDGNPLRAGVSSFGFSGTNCHVIIEEPPVQQGANKHVRPYYLFTFSAKTKTALNQRIIDMNAWLEKEAEQYCLGDISYTLLIGRSHFSVRCAFIASNIDELKQKIMEIYKNETTDDFFSYEATSSPKIQLILKKYGERLVEELQQSDNSDWENYKEKLLFLAELYANEYNLEWAMLYKKGSYCRVPLPTYPFCEDNYCILTSTEHYLFDNDFAGIIHPLIHRNISNFAQQQFSSTFTGRELFLADHIVKGKRVLPGVACLEMARVAVDLASGSQSMGIRLKNVSWTRQMSIQQQSVQVFIRLDPEDNGEIAFEIYSYANETDTGPVIHSRGSAVLSSTLRQGLTLDIAALQAKCTLNTLSAKQCYDAYCVMGLDYGPGHKGVELVYIGLGEVLAKLSLPGFVSNTLHQYVLHPSVMDSALQASIGLKIGNCIEPGKLALPFAVQEIEIIDRCTSRMWAWLRYSEGSKAGDKVEKLDIDLCDENGTICVRMRGFSTRVLEAEGETAKASATPGTLLLRPCWNKKPINREDKFPIYMQHLVILCEMGHISQEEVVSHIPGSHCIILQSKQDNIVDRFETYALRVFDEIQNIIKSKPSGKVLIQIVVTNENEQQLFCGLAGLLKTAQLENPKLIGQLIEWDFLANTETIIAKLQENSRRPFDNQICYRDDQRLVVEWNEIISSEEESRIPWKDHGVYLITGGAGGLGIIFAREIVQKVKHVTLILTGRSLLSEEKHTQLRELQALGSRIEYRRTDVTDKKAVADLIQKITEDFGGLNGIIHAAGVLRDNYILNKTKEEWRAVLAPKVLGLVNLDQASEKVNLDFFIFFSSVTGSLGNLGQADYATANAFMDCYSGYRNAQVAKKQRCGQTLSVNWPLWKEGGMHINEESARMMRQSVGMSAMQTSSGILALYQGFASQENQVLVMEGNLVQMKKLMLSIKSGAAAQLKKATIRADCRIDTGLLDTVQAALLQAASNLLKVKTEDSDGNIQLNEFGFDPVTLTEFINQINQEYQFELTTGIVSEHPTLYSLAEYLVENYKEDFVKRFKLASTIIRPEIDLNTSFEKIKRILIQSVSKFLKLKSEAINIYTELSKYGFDSIMLTEFVNILNQEYNLELTPTVFFEYPTIQSFAEYLSAEKHAAFGASFIQSRLESSVQAQPEGCTVKEGLLKNERYSRFARALASVAGQSERVTYEPIAIVGISGIFPMAKDLNDFWGNIVEGKDCITEIPKTRWDWREYFGDPMKEANKTNIKWGGFIDGVDEFDPLFFGISPREAELMDPQQRLLLTQVWKAIEDAGITVETLAHKRTGVYISAAGLSEYLNIFSIPKDNPLAMTSIVSSMIPNRISYTLNLRGPSEYCETACSSVFVALHRAIQCIHRNECEQAVIGAANLLLTPMGFIAFESMGFLSPDGQTKAFQAEANGYVRSEGVGAMIIKPLQKAIEDKDLIYAIIKGTGVAHGGRGMSMTAPNAAGIKTALLQAYQASEIDPRTVSYIEAHGIASPIGDSIEINALKAGFQELTSLHTNNLQANSPQYIGNLNPCIGHGEIVSGMAALFKVIFAIRDKVIPGIPQFTTLHESISLRGSRFQLSAENHKWEELIDSNGIRFPRRASINSYGFGGVNAHIILEEYIPSYTEAADNIAAISPQIVVFSAKNEDRLLAVVKQMLGFLTVQKELSLANFAYTLQIGRQAMKYRMAMVVSSKEELIQGLKEYLVSRQEDKQLEVSIPIFSGNMEEEHSVIGSLLHGRTGETLFQILLAEKNYEKLALYWSQGGNIPWEFLHEGAIVHRISLPAYPFEKKKYWLAQVSDQPVMMDSRYLIHQDDNQPISLNSRIKQMISELLGIPAVELPIREPLANLGFNSMQSVTLRGMLEQVYSTEIPISLVSEHNTIELLDRYLNKLIKPQIKADFRTNSNSPKQSNMLDILPVIIPDNANRHQPFPLNDIQESFLTGRKLCFGGDRVGCHIYFEIEVSSLDIYRLRSAWENLIKYHEMLRCVILNNGQQKILDKTPPYNLKIVDLRRKTAIAQSEYLEDVRENMSHKIYEAEQWPLFEVRISVCPNCKYVIHFSIDELIIDANGVYMLLQQWQQLYEKPGWQLPALNISFRDYVSAIKQFEESKRYKRDLEYWVKRLEQMPNGPTLSCQQQADSVERKEIYYRRRLNGELAEQQWLFLKGKAKKLNVSVTTLVLSIFSEFIRAWSDNEAFSLIITFFNRMPLHPQIQQVLGPYISTNIFVVEPKRGRSFEAWISYNQDCLFNDLDHSYVSGVRVLREIKARNKIPTSIYLPVVFTSLVNNFETQNGHNKESFFKRISYMVTQTPQVYLDHQIFEQDQKLKFSWDVAEEYFGANVIRSMFAAYCRFIYMLSCTTDDWNLDTLTSKIISEKLFDGNLKSGAYSEASDNVKPAPVKGTLPKGLKLEVLPDDKFKPFPLTDQQQAYAYARSALMPGGNNACQIYHEFEVEELDIGRLEKAWNKLLQTHDMLVAVIQSDGIQRILQEVPEFKIEVVDLIDKKGEALQAELNTIKRLMVTRVFELNKWPYFDLRVSILNNNKFRIHFSIDMLIADGDSIQLLLNQFFHAYKYPAENLKKNDVSFRDYIIALEKYKKEDGYQDSIQYWEKKFRIIPPGPQLPMNTCDNLVSFEQEQFKSVLWNWNVLKNSARILAVPPGMILLSAYVEVLSAWLYHKPFSIVIPCWERLPLHNGINMVVGDFTAMSWLIFREGKNNFKENVQLYHQAVREDLAHLAVSGLKVLRKAVLKAGRRGTLAFPVVFSNLTQSSVNLDNNFTKIETITKTPQVYLDNISEEREGCLHFYWDVAKGLYSDGLIEDMFAGYKRVLEALASTPDNWNKIDFPKLINAQPEKYGILKNDKEEKV</sequence>
<dbReference type="InterPro" id="IPR036736">
    <property type="entry name" value="ACP-like_sf"/>
</dbReference>
<dbReference type="PROSITE" id="PS00012">
    <property type="entry name" value="PHOSPHOPANTETHEINE"/>
    <property type="match status" value="2"/>
</dbReference>
<dbReference type="PROSITE" id="PS00606">
    <property type="entry name" value="KS3_1"/>
    <property type="match status" value="1"/>
</dbReference>
<dbReference type="InterPro" id="IPR049552">
    <property type="entry name" value="PKS_DH_N"/>
</dbReference>
<feature type="active site" description="Proton donor; for dehydratase activity" evidence="11">
    <location>
        <position position="1040"/>
    </location>
</feature>
<evidence type="ECO:0000256" key="8">
    <source>
        <dbReference type="ARBA" id="ARBA00022598"/>
    </source>
</evidence>
<evidence type="ECO:0000256" key="2">
    <source>
        <dbReference type="ARBA" id="ARBA00003299"/>
    </source>
</evidence>
<dbReference type="Gene3D" id="3.30.559.10">
    <property type="entry name" value="Chloramphenicol acetyltransferase-like domain"/>
    <property type="match status" value="2"/>
</dbReference>
<dbReference type="Pfam" id="PF00109">
    <property type="entry name" value="ketoacyl-synt"/>
    <property type="match status" value="2"/>
</dbReference>
<name>A0A1G9KMX1_9FIRM</name>
<dbReference type="RefSeq" id="WP_092067193.1">
    <property type="nucleotide sequence ID" value="NZ_FNHB01000001.1"/>
</dbReference>
<evidence type="ECO:0000256" key="9">
    <source>
        <dbReference type="ARBA" id="ARBA00022679"/>
    </source>
</evidence>
<dbReference type="InterPro" id="IPR042104">
    <property type="entry name" value="PKS_dehydratase_sf"/>
</dbReference>
<dbReference type="CDD" id="cd19535">
    <property type="entry name" value="Cyc_NRPS"/>
    <property type="match status" value="2"/>
</dbReference>
<evidence type="ECO:0000256" key="1">
    <source>
        <dbReference type="ARBA" id="ARBA00001957"/>
    </source>
</evidence>
<feature type="domain" description="Carrier" evidence="12">
    <location>
        <begin position="1681"/>
        <end position="1758"/>
    </location>
</feature>
<dbReference type="PROSITE" id="PS52004">
    <property type="entry name" value="KS3_2"/>
    <property type="match status" value="2"/>
</dbReference>